<dbReference type="InterPro" id="IPR029063">
    <property type="entry name" value="SAM-dependent_MTases_sf"/>
</dbReference>
<dbReference type="Proteomes" id="UP000071561">
    <property type="component" value="Chromosome"/>
</dbReference>
<keyword evidence="2 4" id="KW-0808">Transferase</keyword>
<dbReference type="AlphaFoldDB" id="A0A127VKF8"/>
<protein>
    <submittedName>
        <fullName evidence="4">Methyltransferase type 11</fullName>
    </submittedName>
</protein>
<name>A0A127VKF8_9SPHI</name>
<dbReference type="PANTHER" id="PTHR43861:SF1">
    <property type="entry name" value="TRANS-ACONITATE 2-METHYLTRANSFERASE"/>
    <property type="match status" value="1"/>
</dbReference>
<dbReference type="OrthoDB" id="9770553at2"/>
<dbReference type="GO" id="GO:0032259">
    <property type="term" value="P:methylation"/>
    <property type="evidence" value="ECO:0007669"/>
    <property type="project" value="UniProtKB-KW"/>
</dbReference>
<dbReference type="Pfam" id="PF13649">
    <property type="entry name" value="Methyltransf_25"/>
    <property type="match status" value="1"/>
</dbReference>
<dbReference type="SUPFAM" id="SSF53335">
    <property type="entry name" value="S-adenosyl-L-methionine-dependent methyltransferases"/>
    <property type="match status" value="1"/>
</dbReference>
<dbReference type="PANTHER" id="PTHR43861">
    <property type="entry name" value="TRANS-ACONITATE 2-METHYLTRANSFERASE-RELATED"/>
    <property type="match status" value="1"/>
</dbReference>
<keyword evidence="1 4" id="KW-0489">Methyltransferase</keyword>
<reference evidence="4 5" key="1">
    <citation type="submission" date="2016-03" db="EMBL/GenBank/DDBJ databases">
        <title>Complete genome sequence of Pedobacter cryoconitis PAMC 27485.</title>
        <authorList>
            <person name="Lee J."/>
            <person name="Kim O.-S."/>
        </authorList>
    </citation>
    <scope>NUCLEOTIDE SEQUENCE [LARGE SCALE GENOMIC DNA]</scope>
    <source>
        <strain evidence="4 5">PAMC 27485</strain>
    </source>
</reference>
<accession>A0A127VKF8</accession>
<dbReference type="GO" id="GO:0008168">
    <property type="term" value="F:methyltransferase activity"/>
    <property type="evidence" value="ECO:0007669"/>
    <property type="project" value="UniProtKB-KW"/>
</dbReference>
<dbReference type="Gene3D" id="3.40.50.150">
    <property type="entry name" value="Vaccinia Virus protein VP39"/>
    <property type="match status" value="1"/>
</dbReference>
<keyword evidence="5" id="KW-1185">Reference proteome</keyword>
<feature type="domain" description="Methyltransferase" evidence="3">
    <location>
        <begin position="60"/>
        <end position="157"/>
    </location>
</feature>
<evidence type="ECO:0000256" key="1">
    <source>
        <dbReference type="ARBA" id="ARBA00022603"/>
    </source>
</evidence>
<dbReference type="CDD" id="cd02440">
    <property type="entry name" value="AdoMet_MTases"/>
    <property type="match status" value="1"/>
</dbReference>
<evidence type="ECO:0000313" key="4">
    <source>
        <dbReference type="EMBL" id="AMQ01758.1"/>
    </source>
</evidence>
<dbReference type="KEGG" id="pcm:AY601_4939"/>
<evidence type="ECO:0000256" key="2">
    <source>
        <dbReference type="ARBA" id="ARBA00022679"/>
    </source>
</evidence>
<organism evidence="4 5">
    <name type="scientific">Pedobacter cryoconitis</name>
    <dbReference type="NCBI Taxonomy" id="188932"/>
    <lineage>
        <taxon>Bacteria</taxon>
        <taxon>Pseudomonadati</taxon>
        <taxon>Bacteroidota</taxon>
        <taxon>Sphingobacteriia</taxon>
        <taxon>Sphingobacteriales</taxon>
        <taxon>Sphingobacteriaceae</taxon>
        <taxon>Pedobacter</taxon>
    </lineage>
</organism>
<dbReference type="InterPro" id="IPR041698">
    <property type="entry name" value="Methyltransf_25"/>
</dbReference>
<dbReference type="RefSeq" id="WP_068406491.1">
    <property type="nucleotide sequence ID" value="NZ_CP014504.1"/>
</dbReference>
<evidence type="ECO:0000259" key="3">
    <source>
        <dbReference type="Pfam" id="PF13649"/>
    </source>
</evidence>
<evidence type="ECO:0000313" key="5">
    <source>
        <dbReference type="Proteomes" id="UP000071561"/>
    </source>
</evidence>
<dbReference type="PATRIC" id="fig|188932.3.peg.5119"/>
<dbReference type="EMBL" id="CP014504">
    <property type="protein sequence ID" value="AMQ01758.1"/>
    <property type="molecule type" value="Genomic_DNA"/>
</dbReference>
<sequence length="240" mass="26754">MKTDYSKSATTEEIRTRFDQDVERFANLDTGQLTTIDAPLTMELCTAAAHYINPAATELLDVGCGAGNYTLKMLSKTANLNCTLNDLSLPMLERAKERVTAQTTGTVTTIQSDMRELELPAAHFDIILAAAVLHHLRGDADWELVFSKLYQSLKPGGSIWISDLIAHDSPAVTQLFKDQYGTYLETLGGEEYREKVFDYIAYEDTPRSVNYQIDLLRKVGFKNIEILHKNSCFAAFGGVK</sequence>
<proteinExistence type="predicted"/>
<gene>
    <name evidence="4" type="ORF">AY601_4939</name>
</gene>